<evidence type="ECO:0000313" key="6">
    <source>
        <dbReference type="EMBL" id="STQ89066.1"/>
    </source>
</evidence>
<accession>A0A377Q1B2</accession>
<keyword evidence="2" id="KW-0963">Cytoplasm</keyword>
<dbReference type="InterPro" id="IPR019734">
    <property type="entry name" value="TPR_rpt"/>
</dbReference>
<dbReference type="EMBL" id="UGHR01000001">
    <property type="protein sequence ID" value="STQ89066.1"/>
    <property type="molecule type" value="Genomic_DNA"/>
</dbReference>
<keyword evidence="4" id="KW-0802">TPR repeat</keyword>
<dbReference type="OrthoDB" id="8581271at2"/>
<name>A0A377Q1B2_9NEIS</name>
<comment type="similarity">
    <text evidence="5">Belongs to the Rap family.</text>
</comment>
<dbReference type="Proteomes" id="UP000255108">
    <property type="component" value="Unassembled WGS sequence"/>
</dbReference>
<dbReference type="EMBL" id="SMBT01000001">
    <property type="protein sequence ID" value="TCU90039.1"/>
    <property type="molecule type" value="Genomic_DNA"/>
</dbReference>
<evidence type="ECO:0000256" key="4">
    <source>
        <dbReference type="ARBA" id="ARBA00022803"/>
    </source>
</evidence>
<reference evidence="6 8" key="1">
    <citation type="submission" date="2018-06" db="EMBL/GenBank/DDBJ databases">
        <authorList>
            <consortium name="Pathogen Informatics"/>
            <person name="Doyle S."/>
        </authorList>
    </citation>
    <scope>NUCLEOTIDE SEQUENCE [LARGE SCALE GENOMIC DNA]</scope>
    <source>
        <strain evidence="6 8">NCTC11159</strain>
    </source>
</reference>
<evidence type="ECO:0000313" key="9">
    <source>
        <dbReference type="Proteomes" id="UP000295794"/>
    </source>
</evidence>
<dbReference type="RefSeq" id="WP_115225558.1">
    <property type="nucleotide sequence ID" value="NZ_CAWOLO010000001.1"/>
</dbReference>
<protein>
    <submittedName>
        <fullName evidence="6">Predicted ATPase</fullName>
    </submittedName>
    <submittedName>
        <fullName evidence="7">Tetratricopeptide repeat protein</fullName>
    </submittedName>
</protein>
<evidence type="ECO:0000256" key="3">
    <source>
        <dbReference type="ARBA" id="ARBA00022737"/>
    </source>
</evidence>
<dbReference type="SUPFAM" id="SSF48452">
    <property type="entry name" value="TPR-like"/>
    <property type="match status" value="2"/>
</dbReference>
<proteinExistence type="inferred from homology"/>
<dbReference type="Proteomes" id="UP000295794">
    <property type="component" value="Unassembled WGS sequence"/>
</dbReference>
<keyword evidence="3" id="KW-0677">Repeat</keyword>
<evidence type="ECO:0000256" key="2">
    <source>
        <dbReference type="ARBA" id="ARBA00022490"/>
    </source>
</evidence>
<dbReference type="AlphaFoldDB" id="A0A377Q1B2"/>
<evidence type="ECO:0000313" key="7">
    <source>
        <dbReference type="EMBL" id="TCU90039.1"/>
    </source>
</evidence>
<dbReference type="InterPro" id="IPR011990">
    <property type="entry name" value="TPR-like_helical_dom_sf"/>
</dbReference>
<evidence type="ECO:0000256" key="1">
    <source>
        <dbReference type="ARBA" id="ARBA00004496"/>
    </source>
</evidence>
<dbReference type="InterPro" id="IPR051476">
    <property type="entry name" value="Bac_ResReg_Asp_Phosphatase"/>
</dbReference>
<evidence type="ECO:0000313" key="8">
    <source>
        <dbReference type="Proteomes" id="UP000255108"/>
    </source>
</evidence>
<dbReference type="GO" id="GO:0005737">
    <property type="term" value="C:cytoplasm"/>
    <property type="evidence" value="ECO:0007669"/>
    <property type="project" value="UniProtKB-SubCell"/>
</dbReference>
<dbReference type="SMART" id="SM00028">
    <property type="entry name" value="TPR"/>
    <property type="match status" value="6"/>
</dbReference>
<comment type="subcellular location">
    <subcellularLocation>
        <location evidence="1">Cytoplasm</location>
    </subcellularLocation>
</comment>
<dbReference type="PANTHER" id="PTHR46630:SF1">
    <property type="entry name" value="TETRATRICOPEPTIDE REPEAT PROTEIN 29"/>
    <property type="match status" value="1"/>
</dbReference>
<reference evidence="7 9" key="2">
    <citation type="submission" date="2019-03" db="EMBL/GenBank/DDBJ databases">
        <title>Genomic Encyclopedia of Type Strains, Phase IV (KMG-IV): sequencing the most valuable type-strain genomes for metagenomic binning, comparative biology and taxonomic classification.</title>
        <authorList>
            <person name="Goeker M."/>
        </authorList>
    </citation>
    <scope>NUCLEOTIDE SEQUENCE [LARGE SCALE GENOMIC DNA]</scope>
    <source>
        <strain evidence="7 9">DSM 3764</strain>
    </source>
</reference>
<organism evidence="6 8">
    <name type="scientific">Iodobacter fluviatilis</name>
    <dbReference type="NCBI Taxonomy" id="537"/>
    <lineage>
        <taxon>Bacteria</taxon>
        <taxon>Pseudomonadati</taxon>
        <taxon>Pseudomonadota</taxon>
        <taxon>Betaproteobacteria</taxon>
        <taxon>Neisseriales</taxon>
        <taxon>Chitinibacteraceae</taxon>
        <taxon>Iodobacter</taxon>
    </lineage>
</organism>
<dbReference type="PANTHER" id="PTHR46630">
    <property type="entry name" value="TETRATRICOPEPTIDE REPEAT PROTEIN 29"/>
    <property type="match status" value="1"/>
</dbReference>
<keyword evidence="9" id="KW-1185">Reference proteome</keyword>
<evidence type="ECO:0000256" key="5">
    <source>
        <dbReference type="ARBA" id="ARBA00038253"/>
    </source>
</evidence>
<gene>
    <name evidence="7" type="ORF">EV682_10158</name>
    <name evidence="6" type="ORF">NCTC11159_00077</name>
</gene>
<dbReference type="Gene3D" id="1.25.40.10">
    <property type="entry name" value="Tetratricopeptide repeat domain"/>
    <property type="match status" value="2"/>
</dbReference>
<sequence length="325" mass="35704">MLARPKALPSDIDRLIASADEILATQANEGLQLAGHALSQAQATGYIKGEVLAGLVQGKAQLMLGKHQSALATFGQALALAQSSPNEKALLLEQLGRCHLDLGEATEAARIWTECAALALQNNNFTTFILAQIGLGQVHFGFEEYAAALQCHYKAFDFLHTSHDPVLRSQVYINIAVDLYSLERLDEAKTMLQSAKDMSLSVRLLDHETEIYRVSGLLLLKQGDLENARTQLNIALKISLLQDNPWHKASSLLGLGQCDLAEQRWDHARAQLDQALALATKLANPHLLCKIHRALSEAHINLDADTAATHHFAYTRHQHSLQRPL</sequence>